<dbReference type="EMBL" id="JARGEI010000022">
    <property type="protein sequence ID" value="KAJ8710989.1"/>
    <property type="molecule type" value="Genomic_DNA"/>
</dbReference>
<gene>
    <name evidence="2" type="ORF">PYW07_008231</name>
</gene>
<evidence type="ECO:0000256" key="1">
    <source>
        <dbReference type="SAM" id="Phobius"/>
    </source>
</evidence>
<reference evidence="2" key="1">
    <citation type="submission" date="2023-03" db="EMBL/GenBank/DDBJ databases">
        <title>Chromosome-level genomes of two armyworms, Mythimna separata and Mythimna loreyi, provide insights into the biosynthesis and reception of sex pheromones.</title>
        <authorList>
            <person name="Zhao H."/>
        </authorList>
    </citation>
    <scope>NUCLEOTIDE SEQUENCE</scope>
    <source>
        <strain evidence="2">BeijingLab</strain>
        <tissue evidence="2">Pupa</tissue>
    </source>
</reference>
<keyword evidence="1" id="KW-0472">Membrane</keyword>
<proteinExistence type="predicted"/>
<keyword evidence="3" id="KW-1185">Reference proteome</keyword>
<dbReference type="Proteomes" id="UP001231518">
    <property type="component" value="Chromosome 21"/>
</dbReference>
<comment type="caution">
    <text evidence="2">The sequence shown here is derived from an EMBL/GenBank/DDBJ whole genome shotgun (WGS) entry which is preliminary data.</text>
</comment>
<keyword evidence="1" id="KW-1133">Transmembrane helix</keyword>
<evidence type="ECO:0000313" key="2">
    <source>
        <dbReference type="EMBL" id="KAJ8710989.1"/>
    </source>
</evidence>
<feature type="transmembrane region" description="Helical" evidence="1">
    <location>
        <begin position="12"/>
        <end position="35"/>
    </location>
</feature>
<keyword evidence="1" id="KW-0812">Transmembrane</keyword>
<name>A0AAD8DNS0_MYTSE</name>
<sequence length="94" mass="10265">MEAAVSKTKHRTAFVILAVCNAGSLAAATNMVISLHPEDKITIKRGLVLTVLGFIYFMTLFELLNALILSTGAGARMRHRYRLSCGDVLDITNK</sequence>
<protein>
    <submittedName>
        <fullName evidence="2">Uncharacterized protein</fullName>
    </submittedName>
</protein>
<dbReference type="AlphaFoldDB" id="A0AAD8DNS0"/>
<organism evidence="2 3">
    <name type="scientific">Mythimna separata</name>
    <name type="common">Oriental armyworm</name>
    <name type="synonym">Pseudaletia separata</name>
    <dbReference type="NCBI Taxonomy" id="271217"/>
    <lineage>
        <taxon>Eukaryota</taxon>
        <taxon>Metazoa</taxon>
        <taxon>Ecdysozoa</taxon>
        <taxon>Arthropoda</taxon>
        <taxon>Hexapoda</taxon>
        <taxon>Insecta</taxon>
        <taxon>Pterygota</taxon>
        <taxon>Neoptera</taxon>
        <taxon>Endopterygota</taxon>
        <taxon>Lepidoptera</taxon>
        <taxon>Glossata</taxon>
        <taxon>Ditrysia</taxon>
        <taxon>Noctuoidea</taxon>
        <taxon>Noctuidae</taxon>
        <taxon>Noctuinae</taxon>
        <taxon>Hadenini</taxon>
        <taxon>Mythimna</taxon>
    </lineage>
</organism>
<evidence type="ECO:0000313" key="3">
    <source>
        <dbReference type="Proteomes" id="UP001231518"/>
    </source>
</evidence>
<feature type="transmembrane region" description="Helical" evidence="1">
    <location>
        <begin position="47"/>
        <end position="70"/>
    </location>
</feature>
<accession>A0AAD8DNS0</accession>